<protein>
    <recommendedName>
        <fullName evidence="1">AB hydrolase-1 domain-containing protein</fullName>
    </recommendedName>
</protein>
<dbReference type="SUPFAM" id="SSF53474">
    <property type="entry name" value="alpha/beta-Hydrolases"/>
    <property type="match status" value="1"/>
</dbReference>
<dbReference type="AlphaFoldDB" id="T0HAT5"/>
<evidence type="ECO:0000313" key="2">
    <source>
        <dbReference type="EMBL" id="EQB13431.1"/>
    </source>
</evidence>
<dbReference type="eggNOG" id="COG0596">
    <property type="taxonomic scope" value="Bacteria"/>
</dbReference>
<evidence type="ECO:0000259" key="1">
    <source>
        <dbReference type="Pfam" id="PF12697"/>
    </source>
</evidence>
<name>T0HAT5_9SPHN</name>
<dbReference type="PRINTS" id="PR00111">
    <property type="entry name" value="ABHYDROLASE"/>
</dbReference>
<dbReference type="RefSeq" id="WP_021227006.1">
    <property type="nucleotide sequence ID" value="NZ_ATDP01000097.1"/>
</dbReference>
<reference evidence="2 3" key="1">
    <citation type="journal article" date="2013" name="Genome Announc.">
        <title>Draft Genome Sequence of Sphingobium lactosutens Strain DS20T, Isolated from a Hexachlorocyclohexane Dumpsite.</title>
        <authorList>
            <person name="Kumar R."/>
            <person name="Dwivedi V."/>
            <person name="Negi V."/>
            <person name="Khurana J.P."/>
            <person name="Lal R."/>
        </authorList>
    </citation>
    <scope>NUCLEOTIDE SEQUENCE [LARGE SCALE GENOMIC DNA]</scope>
    <source>
        <strain evidence="2 3">DS20</strain>
    </source>
</reference>
<dbReference type="PATRIC" id="fig|1331060.3.peg.3273"/>
<dbReference type="Gene3D" id="3.40.50.1820">
    <property type="entry name" value="alpha/beta hydrolase"/>
    <property type="match status" value="1"/>
</dbReference>
<dbReference type="InterPro" id="IPR029058">
    <property type="entry name" value="AB_hydrolase_fold"/>
</dbReference>
<dbReference type="InterPro" id="IPR052897">
    <property type="entry name" value="Sec-Metab_Biosynth_Hydrolase"/>
</dbReference>
<dbReference type="PANTHER" id="PTHR37017:SF11">
    <property type="entry name" value="ESTERASE_LIPASE_THIOESTERASE DOMAIN-CONTAINING PROTEIN"/>
    <property type="match status" value="1"/>
</dbReference>
<feature type="domain" description="AB hydrolase-1" evidence="1">
    <location>
        <begin position="4"/>
        <end position="231"/>
    </location>
</feature>
<accession>T0HAT5</accession>
<dbReference type="Pfam" id="PF12697">
    <property type="entry name" value="Abhydrolase_6"/>
    <property type="match status" value="1"/>
</dbReference>
<sequence length="245" mass="25800">MAHIILIPSAFHSGQCWNRVVPLLEAAGHVVFAPDLPGTGQDGLNPADVDLATWAEFVADLCRAVPEPVIVVGHSRGGIVISAAAELVPDRISRLVYVAAFIIPSGQSLFGAISAMGPMTQMPFEVSPDGRVATFAGGGARGIFYSQIDQEQADAQAAHLRPEPLLPSTTPLSLTEACFGSVPKAYIRTTKDDLIPPAAQEAMARAAQCEPIIPIDTDHSPFFSAPEQLAELIDTIICTDALHGA</sequence>
<comment type="caution">
    <text evidence="2">The sequence shown here is derived from an EMBL/GenBank/DDBJ whole genome shotgun (WGS) entry which is preliminary data.</text>
</comment>
<evidence type="ECO:0000313" key="3">
    <source>
        <dbReference type="Proteomes" id="UP000015531"/>
    </source>
</evidence>
<organism evidence="2 3">
    <name type="scientific">Sphingobium lactosutens DS20</name>
    <dbReference type="NCBI Taxonomy" id="1331060"/>
    <lineage>
        <taxon>Bacteria</taxon>
        <taxon>Pseudomonadati</taxon>
        <taxon>Pseudomonadota</taxon>
        <taxon>Alphaproteobacteria</taxon>
        <taxon>Sphingomonadales</taxon>
        <taxon>Sphingomonadaceae</taxon>
        <taxon>Sphingobium</taxon>
    </lineage>
</organism>
<dbReference type="OrthoDB" id="9814966at2"/>
<keyword evidence="3" id="KW-1185">Reference proteome</keyword>
<dbReference type="PANTHER" id="PTHR37017">
    <property type="entry name" value="AB HYDROLASE-1 DOMAIN-CONTAINING PROTEIN-RELATED"/>
    <property type="match status" value="1"/>
</dbReference>
<gene>
    <name evidence="2" type="ORF">RLDS_17005</name>
</gene>
<proteinExistence type="predicted"/>
<dbReference type="Proteomes" id="UP000015531">
    <property type="component" value="Unassembled WGS sequence"/>
</dbReference>
<dbReference type="EMBL" id="ATDP01000097">
    <property type="protein sequence ID" value="EQB13431.1"/>
    <property type="molecule type" value="Genomic_DNA"/>
</dbReference>
<dbReference type="InterPro" id="IPR000073">
    <property type="entry name" value="AB_hydrolase_1"/>
</dbReference>